<feature type="domain" description="DUF11" evidence="2">
    <location>
        <begin position="70"/>
        <end position="124"/>
    </location>
</feature>
<dbReference type="Pfam" id="PF01882">
    <property type="entry name" value="DUF58"/>
    <property type="match status" value="1"/>
</dbReference>
<dbReference type="PANTHER" id="PTHR33608">
    <property type="entry name" value="BLL2464 PROTEIN"/>
    <property type="match status" value="1"/>
</dbReference>
<evidence type="ECO:0000313" key="5">
    <source>
        <dbReference type="Proteomes" id="UP000509346"/>
    </source>
</evidence>
<dbReference type="InterPro" id="IPR001434">
    <property type="entry name" value="OmcB-like_DUF11"/>
</dbReference>
<dbReference type="KEGG" id="hpel:HZS54_22280"/>
<evidence type="ECO:0000259" key="2">
    <source>
        <dbReference type="Pfam" id="PF01345"/>
    </source>
</evidence>
<dbReference type="AlphaFoldDB" id="A0A7D5TF33"/>
<gene>
    <name evidence="4" type="ORF">HZS54_22280</name>
</gene>
<keyword evidence="5" id="KW-1185">Reference proteome</keyword>
<dbReference type="PANTHER" id="PTHR33608:SF6">
    <property type="entry name" value="BLL2464 PROTEIN"/>
    <property type="match status" value="1"/>
</dbReference>
<protein>
    <submittedName>
        <fullName evidence="4">DUF58 domain-containing protein</fullName>
    </submittedName>
</protein>
<organism evidence="4 5">
    <name type="scientific">Halosimplex pelagicum</name>
    <dbReference type="NCBI Taxonomy" id="869886"/>
    <lineage>
        <taxon>Archaea</taxon>
        <taxon>Methanobacteriati</taxon>
        <taxon>Methanobacteriota</taxon>
        <taxon>Stenosarchaea group</taxon>
        <taxon>Halobacteria</taxon>
        <taxon>Halobacteriales</taxon>
        <taxon>Haloarculaceae</taxon>
        <taxon>Halosimplex</taxon>
    </lineage>
</organism>
<dbReference type="Pfam" id="PF01345">
    <property type="entry name" value="DUF11"/>
    <property type="match status" value="1"/>
</dbReference>
<dbReference type="EMBL" id="CP058909">
    <property type="protein sequence ID" value="QLH84195.1"/>
    <property type="molecule type" value="Genomic_DNA"/>
</dbReference>
<reference evidence="4 5" key="1">
    <citation type="submission" date="2020-07" db="EMBL/GenBank/DDBJ databases">
        <title>Halosimplex litoreum sp. nov. and Halosimplex rubrum sp. nov., isolated from different salt environments.</title>
        <authorList>
            <person name="Cui H."/>
        </authorList>
    </citation>
    <scope>NUCLEOTIDE SEQUENCE [LARGE SCALE GENOMIC DNA]</scope>
    <source>
        <strain evidence="4 5">R2</strain>
    </source>
</reference>
<feature type="region of interest" description="Disordered" evidence="1">
    <location>
        <begin position="428"/>
        <end position="466"/>
    </location>
</feature>
<dbReference type="Proteomes" id="UP000509346">
    <property type="component" value="Chromosome"/>
</dbReference>
<dbReference type="RefSeq" id="WP_179919290.1">
    <property type="nucleotide sequence ID" value="NZ_CP058909.1"/>
</dbReference>
<dbReference type="GeneID" id="56085379"/>
<dbReference type="OrthoDB" id="31512at2157"/>
<name>A0A7D5TF33_9EURY</name>
<proteinExistence type="predicted"/>
<sequence length="466" mass="48816">MTETAAVGAGLDRGDGRLERTGRWAGVHGLALAATAVAILFGKPVAILAGLAGVGFAAYSRVAEAPEPELAVERHVSDADPAPGETVRVTLAVENESGATLPDLRFADDVPAGLEVVDGTARHTTALRPGKRASIAYEFEAVRGRHEFDSLTVVTRDVSGASRRVARKATDRSTVVCRPTFEDRSVPLGELATRLTGSQPVSATGEGQAFHSLREYRTGDPLGSVDWNRFAKDGELATRRFDQPRTVKVVLLVDARAAAYVTAGDGRPAVDACTHAAGALVGGLAEADCHVGLAALSPRECWLPPASGRTHRERLLDALTTHDAFGWRPPAPTSGGGDDTASDGDGFDRLLTQLSGDTQVVVCSPFVDDRPVEVARALDARGHDVTVASPDVTAEDSAYRRLAATERRVRLDECRRAGIAVVEWLEEGDRGPGRPVDAGGGADATTGGAAGSGERVATDGGDGRWR</sequence>
<evidence type="ECO:0000259" key="3">
    <source>
        <dbReference type="Pfam" id="PF01882"/>
    </source>
</evidence>
<dbReference type="InterPro" id="IPR002881">
    <property type="entry name" value="DUF58"/>
</dbReference>
<feature type="domain" description="DUF58" evidence="3">
    <location>
        <begin position="213"/>
        <end position="386"/>
    </location>
</feature>
<evidence type="ECO:0000256" key="1">
    <source>
        <dbReference type="SAM" id="MobiDB-lite"/>
    </source>
</evidence>
<feature type="region of interest" description="Disordered" evidence="1">
    <location>
        <begin position="324"/>
        <end position="348"/>
    </location>
</feature>
<accession>A0A7D5TF33</accession>
<evidence type="ECO:0000313" key="4">
    <source>
        <dbReference type="EMBL" id="QLH84195.1"/>
    </source>
</evidence>